<dbReference type="InterPro" id="IPR051254">
    <property type="entry name" value="PPP1R15"/>
</dbReference>
<protein>
    <recommendedName>
        <fullName evidence="4">Protein phosphatase 1 regulatory subunit 15A/B C-terminal domain-containing protein</fullName>
    </recommendedName>
</protein>
<dbReference type="Pfam" id="PF10488">
    <property type="entry name" value="PP1c_bdg"/>
    <property type="match status" value="1"/>
</dbReference>
<dbReference type="GO" id="GO:0005783">
    <property type="term" value="C:endoplasmic reticulum"/>
    <property type="evidence" value="ECO:0007669"/>
    <property type="project" value="TreeGrafter"/>
</dbReference>
<reference evidence="5" key="1">
    <citation type="thesis" date="2020" institute="ProQuest LLC" country="789 East Eisenhower Parkway, Ann Arbor, MI, USA">
        <title>Comparative Genomics and Chromosome Evolution.</title>
        <authorList>
            <person name="Mudd A.B."/>
        </authorList>
    </citation>
    <scope>NUCLEOTIDE SEQUENCE</scope>
    <source>
        <strain evidence="5">Female2</strain>
        <tissue evidence="5">Blood</tissue>
    </source>
</reference>
<dbReference type="GO" id="GO:0034976">
    <property type="term" value="P:response to endoplasmic reticulum stress"/>
    <property type="evidence" value="ECO:0007669"/>
    <property type="project" value="TreeGrafter"/>
</dbReference>
<dbReference type="PANTHER" id="PTHR16489">
    <property type="entry name" value="GH11727P"/>
    <property type="match status" value="1"/>
</dbReference>
<dbReference type="GO" id="GO:0051246">
    <property type="term" value="P:regulation of protein metabolic process"/>
    <property type="evidence" value="ECO:0007669"/>
    <property type="project" value="UniProtKB-ARBA"/>
</dbReference>
<evidence type="ECO:0000259" key="4">
    <source>
        <dbReference type="Pfam" id="PF10488"/>
    </source>
</evidence>
<dbReference type="EMBL" id="JAACNH010000002">
    <property type="protein sequence ID" value="KAG8451013.1"/>
    <property type="molecule type" value="Genomic_DNA"/>
</dbReference>
<dbReference type="GO" id="GO:0000164">
    <property type="term" value="C:protein phosphatase type 1 complex"/>
    <property type="evidence" value="ECO:0007669"/>
    <property type="project" value="TreeGrafter"/>
</dbReference>
<comment type="similarity">
    <text evidence="1">Belongs to the PPP1R15 family.</text>
</comment>
<evidence type="ECO:0000256" key="3">
    <source>
        <dbReference type="SAM" id="Phobius"/>
    </source>
</evidence>
<gene>
    <name evidence="5" type="ORF">GDO86_003336</name>
</gene>
<proteinExistence type="inferred from homology"/>
<dbReference type="PANTHER" id="PTHR16489:SF11">
    <property type="entry name" value="PROTEIN PHOSPHATASE 1 REGULATORY SUBUNIT 15B"/>
    <property type="match status" value="1"/>
</dbReference>
<dbReference type="AlphaFoldDB" id="A0A8T2K4J5"/>
<feature type="region of interest" description="Disordered" evidence="2">
    <location>
        <begin position="451"/>
        <end position="480"/>
    </location>
</feature>
<evidence type="ECO:0000256" key="1">
    <source>
        <dbReference type="ARBA" id="ARBA00010161"/>
    </source>
</evidence>
<keyword evidence="3" id="KW-1133">Transmembrane helix</keyword>
<dbReference type="InterPro" id="IPR019523">
    <property type="entry name" value="Prot_Pase1_reg-su15A/B_C"/>
</dbReference>
<comment type="caution">
    <text evidence="5">The sequence shown here is derived from an EMBL/GenBank/DDBJ whole genome shotgun (WGS) entry which is preliminary data.</text>
</comment>
<accession>A0A8T2K4J5</accession>
<dbReference type="Proteomes" id="UP000812440">
    <property type="component" value="Chromosome 2"/>
</dbReference>
<keyword evidence="6" id="KW-1185">Reference proteome</keyword>
<evidence type="ECO:0000256" key="2">
    <source>
        <dbReference type="SAM" id="MobiDB-lite"/>
    </source>
</evidence>
<sequence length="704" mass="80373">MRLMCAERKSFAPGLRAMLGRFLQGLLPYRVFQLIGAAWSHLIGFIGTSLFSFALPRWVVHKPVGAVDFPEVLEALRELGPVHWYELGECLGELGEIINPKDQGSWEPNIEILGSWGGFGLEQEKWKSKLESWKDGMVQDKIRNIWQSELNAWEERQGPIRENVVFATDSFQNENKFNYHPDPCKTAQQQGEPLPQVPVLGMVSCIIGAGSGGLFAWVAPGNEHYKRDNLESQECHKHESMLEVQHVRNKRLMFLQYDRDNGDIHDIEKDHTLELVLNGTQEETQNLAKSKLESCHRDWCQNGELLYDLHQKSILLKDDLQISQNRKEGCELSVIGNQDYKGSLHDIDLPSPDQDQGYCSIEDWQSLHLNFVSSELQNVPTAELISSCLITEVSDVMTLPCEIQKMCNFNNEVNDEQNSGEADSDLEDMPVSTRPVCANKHISYILGVPNSDEDDDLSSWTEDDHCNKDDGFDSEGSLSETDEITENLEEGDLWKFFNSPDPYNPQNFTATIHTGAAAEQSSVYVENENTQTDDDESWCDSDINASSDSEDECSVDKEENLKLWNAFVMSNDPYNLLCFKAPVNTAENKSRGSICKNKELCENPQYSKNMSPSCVEDSPLLTDSYLLPLQNSSARLKKKVTFLDKVTEYYVCIEEERKGPWEEFARDRCRFHRRIQEIEDAIGHCFTSHHRRMVWDRIAEHWNS</sequence>
<keyword evidence="3" id="KW-0472">Membrane</keyword>
<organism evidence="5 6">
    <name type="scientific">Hymenochirus boettgeri</name>
    <name type="common">Congo dwarf clawed frog</name>
    <dbReference type="NCBI Taxonomy" id="247094"/>
    <lineage>
        <taxon>Eukaryota</taxon>
        <taxon>Metazoa</taxon>
        <taxon>Chordata</taxon>
        <taxon>Craniata</taxon>
        <taxon>Vertebrata</taxon>
        <taxon>Euteleostomi</taxon>
        <taxon>Amphibia</taxon>
        <taxon>Batrachia</taxon>
        <taxon>Anura</taxon>
        <taxon>Pipoidea</taxon>
        <taxon>Pipidae</taxon>
        <taxon>Pipinae</taxon>
        <taxon>Hymenochirus</taxon>
    </lineage>
</organism>
<keyword evidence="3" id="KW-0812">Transmembrane</keyword>
<feature type="compositionally biased region" description="Basic and acidic residues" evidence="2">
    <location>
        <begin position="462"/>
        <end position="471"/>
    </location>
</feature>
<dbReference type="GO" id="GO:0019888">
    <property type="term" value="F:protein phosphatase regulator activity"/>
    <property type="evidence" value="ECO:0007669"/>
    <property type="project" value="TreeGrafter"/>
</dbReference>
<feature type="transmembrane region" description="Helical" evidence="3">
    <location>
        <begin position="31"/>
        <end position="55"/>
    </location>
</feature>
<name>A0A8T2K4J5_9PIPI</name>
<evidence type="ECO:0000313" key="5">
    <source>
        <dbReference type="EMBL" id="KAG8451013.1"/>
    </source>
</evidence>
<feature type="domain" description="Protein phosphatase 1 regulatory subunit 15A/B C-terminal" evidence="4">
    <location>
        <begin position="489"/>
        <end position="697"/>
    </location>
</feature>
<dbReference type="OrthoDB" id="5976067at2759"/>
<evidence type="ECO:0000313" key="6">
    <source>
        <dbReference type="Proteomes" id="UP000812440"/>
    </source>
</evidence>